<dbReference type="EMBL" id="AZBU02000002">
    <property type="protein sequence ID" value="TKR93649.1"/>
    <property type="molecule type" value="Genomic_DNA"/>
</dbReference>
<dbReference type="OrthoDB" id="6363818at2759"/>
<dbReference type="SMART" id="SM00369">
    <property type="entry name" value="LRR_TYP"/>
    <property type="match status" value="6"/>
</dbReference>
<feature type="region of interest" description="Disordered" evidence="4">
    <location>
        <begin position="527"/>
        <end position="548"/>
    </location>
</feature>
<feature type="chain" id="PRO_5020655727" description="LRRCT domain-containing protein" evidence="6">
    <location>
        <begin position="27"/>
        <end position="629"/>
    </location>
</feature>
<evidence type="ECO:0000313" key="7">
    <source>
        <dbReference type="EMBL" id="TKR93649.1"/>
    </source>
</evidence>
<dbReference type="InterPro" id="IPR003591">
    <property type="entry name" value="Leu-rich_rpt_typical-subtyp"/>
</dbReference>
<evidence type="ECO:0000256" key="4">
    <source>
        <dbReference type="SAM" id="MobiDB-lite"/>
    </source>
</evidence>
<dbReference type="PANTHER" id="PTHR24369:SF210">
    <property type="entry name" value="CHAOPTIN-RELATED"/>
    <property type="match status" value="1"/>
</dbReference>
<evidence type="ECO:0008006" key="9">
    <source>
        <dbReference type="Google" id="ProtNLM"/>
    </source>
</evidence>
<protein>
    <recommendedName>
        <fullName evidence="9">LRRCT domain-containing protein</fullName>
    </recommendedName>
</protein>
<reference evidence="7 8" key="2">
    <citation type="journal article" date="2019" name="G3 (Bethesda)">
        <title>Hybrid Assembly of the Genome of the Entomopathogenic Nematode Steinernema carpocapsae Identifies the X-Chromosome.</title>
        <authorList>
            <person name="Serra L."/>
            <person name="Macchietto M."/>
            <person name="Macias-Munoz A."/>
            <person name="McGill C.J."/>
            <person name="Rodriguez I.M."/>
            <person name="Rodriguez B."/>
            <person name="Murad R."/>
            <person name="Mortazavi A."/>
        </authorList>
    </citation>
    <scope>NUCLEOTIDE SEQUENCE [LARGE SCALE GENOMIC DNA]</scope>
    <source>
        <strain evidence="7 8">ALL</strain>
    </source>
</reference>
<evidence type="ECO:0000256" key="5">
    <source>
        <dbReference type="SAM" id="Phobius"/>
    </source>
</evidence>
<keyword evidence="8" id="KW-1185">Reference proteome</keyword>
<dbReference type="AlphaFoldDB" id="A0A4U5PBA9"/>
<dbReference type="Proteomes" id="UP000298663">
    <property type="component" value="Unassembled WGS sequence"/>
</dbReference>
<keyword evidence="3" id="KW-0677">Repeat</keyword>
<dbReference type="SUPFAM" id="SSF52058">
    <property type="entry name" value="L domain-like"/>
    <property type="match status" value="1"/>
</dbReference>
<comment type="caution">
    <text evidence="7">The sequence shown here is derived from an EMBL/GenBank/DDBJ whole genome shotgun (WGS) entry which is preliminary data.</text>
</comment>
<keyword evidence="5" id="KW-0472">Membrane</keyword>
<keyword evidence="5" id="KW-1133">Transmembrane helix</keyword>
<evidence type="ECO:0000256" key="3">
    <source>
        <dbReference type="ARBA" id="ARBA00022737"/>
    </source>
</evidence>
<gene>
    <name evidence="7" type="ORF">L596_008063</name>
</gene>
<keyword evidence="5" id="KW-0812">Transmembrane</keyword>
<feature type="compositionally biased region" description="Low complexity" evidence="4">
    <location>
        <begin position="533"/>
        <end position="548"/>
    </location>
</feature>
<proteinExistence type="predicted"/>
<evidence type="ECO:0000313" key="8">
    <source>
        <dbReference type="Proteomes" id="UP000298663"/>
    </source>
</evidence>
<evidence type="ECO:0000256" key="1">
    <source>
        <dbReference type="ARBA" id="ARBA00022614"/>
    </source>
</evidence>
<name>A0A4U5PBA9_STECR</name>
<reference evidence="7 8" key="1">
    <citation type="journal article" date="2015" name="Genome Biol.">
        <title>Comparative genomics of Steinernema reveals deeply conserved gene regulatory networks.</title>
        <authorList>
            <person name="Dillman A.R."/>
            <person name="Macchietto M."/>
            <person name="Porter C.F."/>
            <person name="Rogers A."/>
            <person name="Williams B."/>
            <person name="Antoshechkin I."/>
            <person name="Lee M.M."/>
            <person name="Goodwin Z."/>
            <person name="Lu X."/>
            <person name="Lewis E.E."/>
            <person name="Goodrich-Blair H."/>
            <person name="Stock S.P."/>
            <person name="Adams B.J."/>
            <person name="Sternberg P.W."/>
            <person name="Mortazavi A."/>
        </authorList>
    </citation>
    <scope>NUCLEOTIDE SEQUENCE [LARGE SCALE GENOMIC DNA]</scope>
    <source>
        <strain evidence="7 8">ALL</strain>
    </source>
</reference>
<dbReference type="PROSITE" id="PS51450">
    <property type="entry name" value="LRR"/>
    <property type="match status" value="1"/>
</dbReference>
<organism evidence="7 8">
    <name type="scientific">Steinernema carpocapsae</name>
    <name type="common">Entomopathogenic nematode</name>
    <dbReference type="NCBI Taxonomy" id="34508"/>
    <lineage>
        <taxon>Eukaryota</taxon>
        <taxon>Metazoa</taxon>
        <taxon>Ecdysozoa</taxon>
        <taxon>Nematoda</taxon>
        <taxon>Chromadorea</taxon>
        <taxon>Rhabditida</taxon>
        <taxon>Tylenchina</taxon>
        <taxon>Panagrolaimomorpha</taxon>
        <taxon>Strongyloidoidea</taxon>
        <taxon>Steinernematidae</taxon>
        <taxon>Steinernema</taxon>
    </lineage>
</organism>
<dbReference type="InterPro" id="IPR001611">
    <property type="entry name" value="Leu-rich_rpt"/>
</dbReference>
<sequence>MQLRLMDRLATVTVAVFVCLLAAVRTETRIRGCNDIEDLQNEAANFTEFCFCKANVLTKTVALFCTYGSDSLQLVNALDAINVSDFTLTQLSISHLKWENSQLSKKLALKMGSKLEEIVVGQCGSHGLSIDVDAFDHLSDSLSTLSVYDCGLKSIPDAVKPLSAIRKLSFPDNLINSINAAPLKNKKNLIYLNLEGNFINHAEEDAFEGVDSLRTLLIGEHNYANETLLGEIQKLRGLEILDMTKMDGVVSIEVRQFKGNENLQTLILNGCSLKSIGNESFAGLRNLKQMDLRLNLLETVANESFVDAEKLERLSLEGNFLKTINASMWNGLKRLETLDLGWNELVNLTSGAFAPIGKALKNLKLSNNAKLSLIEGNAFESLMELRVLNVSSCRVREITATHLRPLAALDTLDLSHNELLRIGPEAFKEQRKTLKVLKLNDNLLRGFDGAIVDSLEELESIDLSDNPWLCDKQIYSLISAIENKYKLAFEEKKDFLLENANNTFCSRPYKLRFKSLFELLEEELEEYNEKMDTTTPPTTTATSNETEGTVETTPIFDLALLVGDTSSNKSILREDIRKMPEFDINERWADDFKSESERTWIQFAMVGSIVLITVAILATVVLHLKVREH</sequence>
<keyword evidence="1" id="KW-0433">Leucine-rich repeat</keyword>
<dbReference type="Pfam" id="PF13855">
    <property type="entry name" value="LRR_8"/>
    <property type="match status" value="4"/>
</dbReference>
<dbReference type="STRING" id="34508.A0A4U5PBA9"/>
<keyword evidence="2 6" id="KW-0732">Signal</keyword>
<evidence type="ECO:0000256" key="6">
    <source>
        <dbReference type="SAM" id="SignalP"/>
    </source>
</evidence>
<dbReference type="InterPro" id="IPR050541">
    <property type="entry name" value="LRR_TM_domain-containing"/>
</dbReference>
<dbReference type="PANTHER" id="PTHR24369">
    <property type="entry name" value="ANTIGEN BSP, PUTATIVE-RELATED"/>
    <property type="match status" value="1"/>
</dbReference>
<dbReference type="GO" id="GO:0005886">
    <property type="term" value="C:plasma membrane"/>
    <property type="evidence" value="ECO:0007669"/>
    <property type="project" value="TreeGrafter"/>
</dbReference>
<evidence type="ECO:0000256" key="2">
    <source>
        <dbReference type="ARBA" id="ARBA00022729"/>
    </source>
</evidence>
<feature type="signal peptide" evidence="6">
    <location>
        <begin position="1"/>
        <end position="26"/>
    </location>
</feature>
<dbReference type="Gene3D" id="3.80.10.10">
    <property type="entry name" value="Ribonuclease Inhibitor"/>
    <property type="match status" value="2"/>
</dbReference>
<dbReference type="InterPro" id="IPR032675">
    <property type="entry name" value="LRR_dom_sf"/>
</dbReference>
<accession>A0A4U5PBA9</accession>
<feature type="transmembrane region" description="Helical" evidence="5">
    <location>
        <begin position="600"/>
        <end position="624"/>
    </location>
</feature>